<proteinExistence type="predicted"/>
<feature type="domain" description="Mab-21-like nucleotidyltransferase" evidence="1">
    <location>
        <begin position="99"/>
        <end position="164"/>
    </location>
</feature>
<evidence type="ECO:0000313" key="3">
    <source>
        <dbReference type="Proteomes" id="UP000280834"/>
    </source>
</evidence>
<accession>A0A0R3Q9Y1</accession>
<dbReference type="STRING" id="42155.A0A0R3Q9Y1"/>
<reference evidence="2 3" key="2">
    <citation type="submission" date="2018-11" db="EMBL/GenBank/DDBJ databases">
        <authorList>
            <consortium name="Pathogen Informatics"/>
        </authorList>
    </citation>
    <scope>NUCLEOTIDE SEQUENCE [LARGE SCALE GENOMIC DNA]</scope>
</reference>
<organism evidence="4">
    <name type="scientific">Brugia timori</name>
    <dbReference type="NCBI Taxonomy" id="42155"/>
    <lineage>
        <taxon>Eukaryota</taxon>
        <taxon>Metazoa</taxon>
        <taxon>Ecdysozoa</taxon>
        <taxon>Nematoda</taxon>
        <taxon>Chromadorea</taxon>
        <taxon>Rhabditida</taxon>
        <taxon>Spirurina</taxon>
        <taxon>Spiruromorpha</taxon>
        <taxon>Filarioidea</taxon>
        <taxon>Onchocercidae</taxon>
        <taxon>Brugia</taxon>
    </lineage>
</organism>
<dbReference type="InterPro" id="IPR046903">
    <property type="entry name" value="Mab-21-like_nuc_Trfase"/>
</dbReference>
<dbReference type="WBParaSite" id="BTMF_0000314201-mRNA-1">
    <property type="protein sequence ID" value="BTMF_0000314201-mRNA-1"/>
    <property type="gene ID" value="BTMF_0000314201"/>
</dbReference>
<dbReference type="Proteomes" id="UP000280834">
    <property type="component" value="Unassembled WGS sequence"/>
</dbReference>
<reference evidence="4" key="1">
    <citation type="submission" date="2017-02" db="UniProtKB">
        <authorList>
            <consortium name="WormBaseParasite"/>
        </authorList>
    </citation>
    <scope>IDENTIFICATION</scope>
</reference>
<evidence type="ECO:0000313" key="4">
    <source>
        <dbReference type="WBParaSite" id="BTMF_0000314201-mRNA-1"/>
    </source>
</evidence>
<evidence type="ECO:0000313" key="2">
    <source>
        <dbReference type="EMBL" id="VDO12626.1"/>
    </source>
</evidence>
<gene>
    <name evidence="2" type="ORF">BTMF_LOCUS2463</name>
</gene>
<evidence type="ECO:0000259" key="1">
    <source>
        <dbReference type="Pfam" id="PF03281"/>
    </source>
</evidence>
<protein>
    <submittedName>
        <fullName evidence="4">Mab-21 domain-containing protein</fullName>
    </submittedName>
</protein>
<keyword evidence="3" id="KW-1185">Reference proteome</keyword>
<sequence>MILTIPDLQAGVILGVRKSILAKIALFLGSFNILARMLGQNAAVTSYQVSHYFNERVATRKSHVHKAIYMIAKIVQEILKEVEAQEPRFISTLIENNGRYEGIIVHSPCEYEVILYLNQMGVFNFVDDGSIQGCAVLKLSDGRKRSMSLWVEFITASGYLSARK</sequence>
<name>A0A0R3Q9Y1_9BILA</name>
<dbReference type="Gene3D" id="3.30.460.90">
    <property type="match status" value="1"/>
</dbReference>
<dbReference type="AlphaFoldDB" id="A0A0R3Q9Y1"/>
<dbReference type="Pfam" id="PF03281">
    <property type="entry name" value="Mab-21"/>
    <property type="match status" value="1"/>
</dbReference>
<dbReference type="EMBL" id="UZAG01002031">
    <property type="protein sequence ID" value="VDO12626.1"/>
    <property type="molecule type" value="Genomic_DNA"/>
</dbReference>